<accession>A0ACB8E166</accession>
<dbReference type="Proteomes" id="UP000821865">
    <property type="component" value="Chromosome 1"/>
</dbReference>
<reference evidence="1" key="1">
    <citation type="submission" date="2020-05" db="EMBL/GenBank/DDBJ databases">
        <title>Large-scale comparative analyses of tick genomes elucidate their genetic diversity and vector capacities.</title>
        <authorList>
            <person name="Jia N."/>
            <person name="Wang J."/>
            <person name="Shi W."/>
            <person name="Du L."/>
            <person name="Sun Y."/>
            <person name="Zhan W."/>
            <person name="Jiang J."/>
            <person name="Wang Q."/>
            <person name="Zhang B."/>
            <person name="Ji P."/>
            <person name="Sakyi L.B."/>
            <person name="Cui X."/>
            <person name="Yuan T."/>
            <person name="Jiang B."/>
            <person name="Yang W."/>
            <person name="Lam T.T.-Y."/>
            <person name="Chang Q."/>
            <person name="Ding S."/>
            <person name="Wang X."/>
            <person name="Zhu J."/>
            <person name="Ruan X."/>
            <person name="Zhao L."/>
            <person name="Wei J."/>
            <person name="Que T."/>
            <person name="Du C."/>
            <person name="Cheng J."/>
            <person name="Dai P."/>
            <person name="Han X."/>
            <person name="Huang E."/>
            <person name="Gao Y."/>
            <person name="Liu J."/>
            <person name="Shao H."/>
            <person name="Ye R."/>
            <person name="Li L."/>
            <person name="Wei W."/>
            <person name="Wang X."/>
            <person name="Wang C."/>
            <person name="Yang T."/>
            <person name="Huo Q."/>
            <person name="Li W."/>
            <person name="Guo W."/>
            <person name="Chen H."/>
            <person name="Zhou L."/>
            <person name="Ni X."/>
            <person name="Tian J."/>
            <person name="Zhou Y."/>
            <person name="Sheng Y."/>
            <person name="Liu T."/>
            <person name="Pan Y."/>
            <person name="Xia L."/>
            <person name="Li J."/>
            <person name="Zhao F."/>
            <person name="Cao W."/>
        </authorList>
    </citation>
    <scope>NUCLEOTIDE SEQUENCE</scope>
    <source>
        <strain evidence="1">Dsil-2018</strain>
    </source>
</reference>
<keyword evidence="2" id="KW-1185">Reference proteome</keyword>
<sequence length="299" mass="33336">MALSVKGDAVTLVKDCVVRETEEMARSDDALVDTSGVTLVGQALDITVDPFQGDLQQLLVVPTPDSAYELCSSYVPGCAVPLPPLDADYGDPLLNRTDPAEKEPQPGGAYHNETVSCFILLRIIRREGLHRSHPTIQRSAIPLRDRRALRVFRVLLAFLDLKATRVPWDHRARKESVASKELCVRRTLGAAGRRDYEDCGASKEHLESREDGDEAARTVNVESQGLQGQRAISAFRVFQAYRERKVKGVSSELRVTRGWSDTKDLRAYRDPKGLWDRRVARVLQVDLASQASKGCRALW</sequence>
<organism evidence="1 2">
    <name type="scientific">Dermacentor silvarum</name>
    <name type="common">Tick</name>
    <dbReference type="NCBI Taxonomy" id="543639"/>
    <lineage>
        <taxon>Eukaryota</taxon>
        <taxon>Metazoa</taxon>
        <taxon>Ecdysozoa</taxon>
        <taxon>Arthropoda</taxon>
        <taxon>Chelicerata</taxon>
        <taxon>Arachnida</taxon>
        <taxon>Acari</taxon>
        <taxon>Parasitiformes</taxon>
        <taxon>Ixodida</taxon>
        <taxon>Ixodoidea</taxon>
        <taxon>Ixodidae</taxon>
        <taxon>Rhipicephalinae</taxon>
        <taxon>Dermacentor</taxon>
    </lineage>
</organism>
<protein>
    <submittedName>
        <fullName evidence="1">Uncharacterized protein</fullName>
    </submittedName>
</protein>
<dbReference type="EMBL" id="CM023470">
    <property type="protein sequence ID" value="KAH7980378.1"/>
    <property type="molecule type" value="Genomic_DNA"/>
</dbReference>
<comment type="caution">
    <text evidence="1">The sequence shown here is derived from an EMBL/GenBank/DDBJ whole genome shotgun (WGS) entry which is preliminary data.</text>
</comment>
<name>A0ACB8E166_DERSI</name>
<evidence type="ECO:0000313" key="1">
    <source>
        <dbReference type="EMBL" id="KAH7980378.1"/>
    </source>
</evidence>
<proteinExistence type="predicted"/>
<evidence type="ECO:0000313" key="2">
    <source>
        <dbReference type="Proteomes" id="UP000821865"/>
    </source>
</evidence>
<gene>
    <name evidence="1" type="ORF">HPB49_015412</name>
</gene>